<dbReference type="AlphaFoldDB" id="A0A8H3ZXR0"/>
<comment type="caution">
    <text evidence="1">The sequence shown here is derived from an EMBL/GenBank/DDBJ whole genome shotgun (WGS) entry which is preliminary data.</text>
</comment>
<name>A0A8H3ZXR0_GIGMA</name>
<evidence type="ECO:0000313" key="2">
    <source>
        <dbReference type="Proteomes" id="UP000439903"/>
    </source>
</evidence>
<keyword evidence="2" id="KW-1185">Reference proteome</keyword>
<organism evidence="1 2">
    <name type="scientific">Gigaspora margarita</name>
    <dbReference type="NCBI Taxonomy" id="4874"/>
    <lineage>
        <taxon>Eukaryota</taxon>
        <taxon>Fungi</taxon>
        <taxon>Fungi incertae sedis</taxon>
        <taxon>Mucoromycota</taxon>
        <taxon>Glomeromycotina</taxon>
        <taxon>Glomeromycetes</taxon>
        <taxon>Diversisporales</taxon>
        <taxon>Gigasporaceae</taxon>
        <taxon>Gigaspora</taxon>
    </lineage>
</organism>
<feature type="non-terminal residue" evidence="1">
    <location>
        <position position="1"/>
    </location>
</feature>
<gene>
    <name evidence="1" type="ORF">F8M41_015070</name>
</gene>
<dbReference type="Proteomes" id="UP000439903">
    <property type="component" value="Unassembled WGS sequence"/>
</dbReference>
<protein>
    <submittedName>
        <fullName evidence="1">Uncharacterized protein</fullName>
    </submittedName>
</protein>
<proteinExistence type="predicted"/>
<sequence>MSRHWLSRFETSQFRLRASKTTKCPTINQENISIFDNSNDLDLDDIEYNDEFCDGIENDNEFGDDIEYDNEIYNTNSDNSTSEDETTFVDISEIFDETNFNITWDPEDQFGIFGNFTTMAMFMWAVKYMISKTAYHDLIQILLHPQFDKNHLYLHRILKNPNISSHLYFGPEILSESCEELCERNLWTESPLFGQSQITTSQ</sequence>
<accession>A0A8H3ZXR0</accession>
<dbReference type="EMBL" id="WTPW01003105">
    <property type="protein sequence ID" value="KAF0354353.1"/>
    <property type="molecule type" value="Genomic_DNA"/>
</dbReference>
<dbReference type="OrthoDB" id="2427080at2759"/>
<reference evidence="1 2" key="1">
    <citation type="journal article" date="2019" name="Environ. Microbiol.">
        <title>At the nexus of three kingdoms: the genome of the mycorrhizal fungus Gigaspora margarita provides insights into plant, endobacterial and fungal interactions.</title>
        <authorList>
            <person name="Venice F."/>
            <person name="Ghignone S."/>
            <person name="Salvioli di Fossalunga A."/>
            <person name="Amselem J."/>
            <person name="Novero M."/>
            <person name="Xianan X."/>
            <person name="Sedzielewska Toro K."/>
            <person name="Morin E."/>
            <person name="Lipzen A."/>
            <person name="Grigoriev I.V."/>
            <person name="Henrissat B."/>
            <person name="Martin F.M."/>
            <person name="Bonfante P."/>
        </authorList>
    </citation>
    <scope>NUCLEOTIDE SEQUENCE [LARGE SCALE GENOMIC DNA]</scope>
    <source>
        <strain evidence="1 2">BEG34</strain>
    </source>
</reference>
<evidence type="ECO:0000313" key="1">
    <source>
        <dbReference type="EMBL" id="KAF0354353.1"/>
    </source>
</evidence>